<dbReference type="InterPro" id="IPR015939">
    <property type="entry name" value="Fum_Rdtase/Succ_DH_flav-like_C"/>
</dbReference>
<feature type="domain" description="FAD-dependent oxidoreductase 2 FAD-binding" evidence="13">
    <location>
        <begin position="5"/>
        <end position="369"/>
    </location>
</feature>
<evidence type="ECO:0000256" key="7">
    <source>
        <dbReference type="ARBA" id="ARBA00022642"/>
    </source>
</evidence>
<dbReference type="InterPro" id="IPR003953">
    <property type="entry name" value="FAD-dep_OxRdtase_2_FAD-bd"/>
</dbReference>
<comment type="catalytic activity">
    <reaction evidence="10">
        <text>L-aspartate + O2 = iminosuccinate + H2O2</text>
        <dbReference type="Rhea" id="RHEA:25876"/>
        <dbReference type="ChEBI" id="CHEBI:15379"/>
        <dbReference type="ChEBI" id="CHEBI:16240"/>
        <dbReference type="ChEBI" id="CHEBI:29991"/>
        <dbReference type="ChEBI" id="CHEBI:77875"/>
        <dbReference type="EC" id="1.4.3.16"/>
    </reaction>
    <physiologicalReaction direction="left-to-right" evidence="10">
        <dbReference type="Rhea" id="RHEA:25877"/>
    </physiologicalReaction>
</comment>
<evidence type="ECO:0000259" key="13">
    <source>
        <dbReference type="Pfam" id="PF00890"/>
    </source>
</evidence>
<comment type="function">
    <text evidence="12">Catalyzes the oxidation of L-aspartate to iminoaspartate.</text>
</comment>
<evidence type="ECO:0000256" key="11">
    <source>
        <dbReference type="NCBIfam" id="TIGR00551"/>
    </source>
</evidence>
<dbReference type="NCBIfam" id="NF005978">
    <property type="entry name" value="PRK08071.1"/>
    <property type="match status" value="1"/>
</dbReference>
<keyword evidence="16" id="KW-1185">Reference proteome</keyword>
<evidence type="ECO:0000256" key="2">
    <source>
        <dbReference type="ARBA" id="ARBA00004950"/>
    </source>
</evidence>
<evidence type="ECO:0000256" key="6">
    <source>
        <dbReference type="ARBA" id="ARBA00022630"/>
    </source>
</evidence>
<gene>
    <name evidence="15" type="ORF">SAMN05216179_1832</name>
</gene>
<dbReference type="SUPFAM" id="SSF56425">
    <property type="entry name" value="Succinate dehydrogenase/fumarate reductase flavoprotein, catalytic domain"/>
    <property type="match status" value="1"/>
</dbReference>
<dbReference type="RefSeq" id="WP_170862669.1">
    <property type="nucleotide sequence ID" value="NZ_FRCZ01000003.1"/>
</dbReference>
<dbReference type="SUPFAM" id="SSF46977">
    <property type="entry name" value="Succinate dehydrogenase/fumarate reductase flavoprotein C-terminal domain"/>
    <property type="match status" value="1"/>
</dbReference>
<dbReference type="Gene3D" id="3.90.700.10">
    <property type="entry name" value="Succinate dehydrogenase/fumarate reductase flavoprotein, catalytic domain"/>
    <property type="match status" value="1"/>
</dbReference>
<dbReference type="InterPro" id="IPR027477">
    <property type="entry name" value="Succ_DH/fumarate_Rdtase_cat_sf"/>
</dbReference>
<keyword evidence="9 12" id="KW-0560">Oxidoreductase</keyword>
<keyword evidence="7 12" id="KW-0662">Pyridine nucleotide biosynthesis</keyword>
<evidence type="ECO:0000256" key="3">
    <source>
        <dbReference type="ARBA" id="ARBA00008562"/>
    </source>
</evidence>
<accession>A0A1M7NXY2</accession>
<evidence type="ECO:0000256" key="8">
    <source>
        <dbReference type="ARBA" id="ARBA00022827"/>
    </source>
</evidence>
<reference evidence="15 16" key="1">
    <citation type="submission" date="2016-11" db="EMBL/GenBank/DDBJ databases">
        <authorList>
            <person name="Jaros S."/>
            <person name="Januszkiewicz K."/>
            <person name="Wedrychowicz H."/>
        </authorList>
    </citation>
    <scope>NUCLEOTIDE SEQUENCE [LARGE SCALE GENOMIC DNA]</scope>
    <source>
        <strain evidence="15 16">CGMCC 1.10681</strain>
    </source>
</reference>
<protein>
    <recommendedName>
        <fullName evidence="5 11">L-aspartate oxidase</fullName>
        <ecNumber evidence="4 11">1.4.3.16</ecNumber>
    </recommendedName>
</protein>
<comment type="cofactor">
    <cofactor evidence="1 12">
        <name>FAD</name>
        <dbReference type="ChEBI" id="CHEBI:57692"/>
    </cofactor>
</comment>
<dbReference type="GO" id="GO:0034628">
    <property type="term" value="P:'de novo' NAD+ biosynthetic process from L-aspartate"/>
    <property type="evidence" value="ECO:0007669"/>
    <property type="project" value="TreeGrafter"/>
</dbReference>
<sequence>MQQKVVIIGAGIAAHALANQLYSQFDVTMITKKKWKNSNSFRAQGGVAAAIASNDHWRIHLEDTLKAGVYHNDKALTELMVKEGQSILKTLLRQGFPADKDVSGQLLLGKEGAHSKRRIIHAGGDQTGKYVIQYYQRILQNKIHIIENQLAVDCVIENGHCTGIITIDNKEQYVFHPADHVVLATGGYGAIYDTTSNDETTTGDGISIAYRAGAAISDLEFVQFHPTMLSVPEKQNILISEAVRGEGAILIDREGRAIMKDQHPQKDLAPRDVISRIVTAEISKGKEIFLDISKVKNFPQRFPFITSICERYNIDWKKGTIPIQPGAHFTMGGVETNEHGETSIPRLYAVGEVACNYVHGANRLASNSLLEGIVFATRLAELIRNQKPLTSSTTAPVTHRAAISSFALPEKADLRKRMTAFVGINRKSNTLRKMSDWLGQYTIIKDQPLYNISLSKKQIELQHMLLVANLVTNAAESRTESRGAHYRIDYPDSVVSWREKRIYHQLKRGVVV</sequence>
<evidence type="ECO:0000256" key="9">
    <source>
        <dbReference type="ARBA" id="ARBA00023002"/>
    </source>
</evidence>
<evidence type="ECO:0000256" key="1">
    <source>
        <dbReference type="ARBA" id="ARBA00001974"/>
    </source>
</evidence>
<dbReference type="InterPro" id="IPR005288">
    <property type="entry name" value="NadB"/>
</dbReference>
<dbReference type="Gene3D" id="3.50.50.60">
    <property type="entry name" value="FAD/NAD(P)-binding domain"/>
    <property type="match status" value="1"/>
</dbReference>
<dbReference type="PRINTS" id="PR00368">
    <property type="entry name" value="FADPNR"/>
</dbReference>
<name>A0A1M7NXY2_9BACI</name>
<dbReference type="FunFam" id="3.90.700.10:FF:000002">
    <property type="entry name" value="L-aspartate oxidase"/>
    <property type="match status" value="1"/>
</dbReference>
<dbReference type="Pfam" id="PF02910">
    <property type="entry name" value="Succ_DH_flav_C"/>
    <property type="match status" value="1"/>
</dbReference>
<dbReference type="SUPFAM" id="SSF51905">
    <property type="entry name" value="FAD/NAD(P)-binding domain"/>
    <property type="match status" value="1"/>
</dbReference>
<dbReference type="GO" id="GO:0005737">
    <property type="term" value="C:cytoplasm"/>
    <property type="evidence" value="ECO:0007669"/>
    <property type="project" value="UniProtKB-SubCell"/>
</dbReference>
<dbReference type="NCBIfam" id="TIGR00551">
    <property type="entry name" value="nadB"/>
    <property type="match status" value="1"/>
</dbReference>
<dbReference type="InterPro" id="IPR037099">
    <property type="entry name" value="Fum_R/Succ_DH_flav-like_C_sf"/>
</dbReference>
<proteinExistence type="inferred from homology"/>
<dbReference type="GO" id="GO:0008734">
    <property type="term" value="F:L-aspartate oxidase activity"/>
    <property type="evidence" value="ECO:0007669"/>
    <property type="project" value="UniProtKB-UniRule"/>
</dbReference>
<comment type="similarity">
    <text evidence="3 12">Belongs to the FAD-dependent oxidoreductase 2 family. NadB subfamily.</text>
</comment>
<evidence type="ECO:0000313" key="15">
    <source>
        <dbReference type="EMBL" id="SHN09023.1"/>
    </source>
</evidence>
<evidence type="ECO:0000256" key="10">
    <source>
        <dbReference type="ARBA" id="ARBA00048305"/>
    </source>
</evidence>
<dbReference type="Proteomes" id="UP000184184">
    <property type="component" value="Unassembled WGS sequence"/>
</dbReference>
<dbReference type="EC" id="1.4.3.16" evidence="4 11"/>
<keyword evidence="8 12" id="KW-0274">FAD</keyword>
<dbReference type="GO" id="GO:0033765">
    <property type="term" value="F:steroid dehydrogenase activity, acting on the CH-CH group of donors"/>
    <property type="evidence" value="ECO:0007669"/>
    <property type="project" value="UniProtKB-ARBA"/>
</dbReference>
<evidence type="ECO:0000259" key="14">
    <source>
        <dbReference type="Pfam" id="PF02910"/>
    </source>
</evidence>
<comment type="pathway">
    <text evidence="2 12">Cofactor biosynthesis; NAD(+) biosynthesis; iminoaspartate from L-aspartate (oxidase route): step 1/1.</text>
</comment>
<organism evidence="15 16">
    <name type="scientific">Gracilibacillus kekensis</name>
    <dbReference type="NCBI Taxonomy" id="1027249"/>
    <lineage>
        <taxon>Bacteria</taxon>
        <taxon>Bacillati</taxon>
        <taxon>Bacillota</taxon>
        <taxon>Bacilli</taxon>
        <taxon>Bacillales</taxon>
        <taxon>Bacillaceae</taxon>
        <taxon>Gracilibacillus</taxon>
    </lineage>
</organism>
<dbReference type="PANTHER" id="PTHR42716:SF2">
    <property type="entry name" value="L-ASPARTATE OXIDASE, CHLOROPLASTIC"/>
    <property type="match status" value="1"/>
</dbReference>
<dbReference type="UniPathway" id="UPA00253">
    <property type="reaction ID" value="UER00326"/>
</dbReference>
<dbReference type="Pfam" id="PF00890">
    <property type="entry name" value="FAD_binding_2"/>
    <property type="match status" value="1"/>
</dbReference>
<dbReference type="Gene3D" id="1.20.58.100">
    <property type="entry name" value="Fumarate reductase/succinate dehydrogenase flavoprotein-like, C-terminal domain"/>
    <property type="match status" value="1"/>
</dbReference>
<evidence type="ECO:0000256" key="5">
    <source>
        <dbReference type="ARBA" id="ARBA00021901"/>
    </source>
</evidence>
<keyword evidence="6 12" id="KW-0285">Flavoprotein</keyword>
<dbReference type="AlphaFoldDB" id="A0A1M7NXY2"/>
<comment type="subcellular location">
    <subcellularLocation>
        <location evidence="12">Cytoplasm</location>
    </subcellularLocation>
</comment>
<evidence type="ECO:0000313" key="16">
    <source>
        <dbReference type="Proteomes" id="UP000184184"/>
    </source>
</evidence>
<dbReference type="PANTHER" id="PTHR42716">
    <property type="entry name" value="L-ASPARTATE OXIDASE"/>
    <property type="match status" value="1"/>
</dbReference>
<evidence type="ECO:0000256" key="4">
    <source>
        <dbReference type="ARBA" id="ARBA00012173"/>
    </source>
</evidence>
<evidence type="ECO:0000256" key="12">
    <source>
        <dbReference type="RuleBase" id="RU362049"/>
    </source>
</evidence>
<dbReference type="STRING" id="1027249.SAMN05216179_1832"/>
<feature type="domain" description="Fumarate reductase/succinate dehydrogenase flavoprotein-like C-terminal" evidence="14">
    <location>
        <begin position="413"/>
        <end position="492"/>
    </location>
</feature>
<dbReference type="InterPro" id="IPR036188">
    <property type="entry name" value="FAD/NAD-bd_sf"/>
</dbReference>
<dbReference type="EMBL" id="FRCZ01000003">
    <property type="protein sequence ID" value="SHN09023.1"/>
    <property type="molecule type" value="Genomic_DNA"/>
</dbReference>